<protein>
    <submittedName>
        <fullName evidence="1">Uncharacterized protein</fullName>
    </submittedName>
</protein>
<evidence type="ECO:0000313" key="2">
    <source>
        <dbReference type="Proteomes" id="UP000694050"/>
    </source>
</evidence>
<dbReference type="EMBL" id="JAELUQ010000013">
    <property type="protein sequence ID" value="KAG7404123.1"/>
    <property type="molecule type" value="Genomic_DNA"/>
</dbReference>
<evidence type="ECO:0000313" key="1">
    <source>
        <dbReference type="EMBL" id="KAG7404123.1"/>
    </source>
</evidence>
<accession>A0A8J5NHJ3</accession>
<gene>
    <name evidence="1" type="ORF">Forpe1208_v015876</name>
</gene>
<organism evidence="1 2">
    <name type="scientific">Fusarium oxysporum f. sp. rapae</name>
    <dbReference type="NCBI Taxonomy" id="485398"/>
    <lineage>
        <taxon>Eukaryota</taxon>
        <taxon>Fungi</taxon>
        <taxon>Dikarya</taxon>
        <taxon>Ascomycota</taxon>
        <taxon>Pezizomycotina</taxon>
        <taxon>Sordariomycetes</taxon>
        <taxon>Hypocreomycetidae</taxon>
        <taxon>Hypocreales</taxon>
        <taxon>Nectriaceae</taxon>
        <taxon>Fusarium</taxon>
        <taxon>Fusarium oxysporum species complex</taxon>
    </lineage>
</organism>
<dbReference type="Proteomes" id="UP000694050">
    <property type="component" value="Unassembled WGS sequence"/>
</dbReference>
<proteinExistence type="predicted"/>
<reference evidence="1" key="1">
    <citation type="submission" date="2021-04" db="EMBL/GenBank/DDBJ databases">
        <title>First draft genome resource for Brassicaceae pathogens Fusarium oxysporum f. sp. raphani and Fusarium oxysporum f. sp. rapae.</title>
        <authorList>
            <person name="Asai S."/>
        </authorList>
    </citation>
    <scope>NUCLEOTIDE SEQUENCE</scope>
    <source>
        <strain evidence="1">Tf1208</strain>
    </source>
</reference>
<dbReference type="AlphaFoldDB" id="A0A8J5NHJ3"/>
<sequence>MQFSNPCIPYINKDPNQPRTTQLTDLMRSLQLLPSYYCVSAANHTTAKEQTILNCSCRKLQYSPIAPVLQAAGVLWLEATTLSPGERNEISRVIDSSLGQPTKRSIFKENTYQFITKRRSIGSY</sequence>
<comment type="caution">
    <text evidence="1">The sequence shown here is derived from an EMBL/GenBank/DDBJ whole genome shotgun (WGS) entry which is preliminary data.</text>
</comment>
<name>A0A8J5NHJ3_FUSOX</name>